<dbReference type="InterPro" id="IPR007421">
    <property type="entry name" value="Schlafen_AlbA_2_dom"/>
</dbReference>
<evidence type="ECO:0000259" key="2">
    <source>
        <dbReference type="Pfam" id="PF21247"/>
    </source>
</evidence>
<name>A0A8J3D7E3_9BACT</name>
<dbReference type="RefSeq" id="WP_189567369.1">
    <property type="nucleotide sequence ID" value="NZ_BMXF01000005.1"/>
</dbReference>
<evidence type="ECO:0000313" key="4">
    <source>
        <dbReference type="Proteomes" id="UP000598271"/>
    </source>
</evidence>
<dbReference type="Gene3D" id="3.30.950.30">
    <property type="entry name" value="Schlafen, AAA domain"/>
    <property type="match status" value="1"/>
</dbReference>
<keyword evidence="4" id="KW-1185">Reference proteome</keyword>
<dbReference type="InterPro" id="IPR038461">
    <property type="entry name" value="Schlafen_AlbA_2_dom_sf"/>
</dbReference>
<dbReference type="Pfam" id="PF21247">
    <property type="entry name" value="Fic-like_C"/>
    <property type="match status" value="1"/>
</dbReference>
<reference evidence="3 4" key="1">
    <citation type="journal article" date="2014" name="Int. J. Syst. Evol. Microbiol.">
        <title>Complete genome sequence of Corynebacterium casei LMG S-19264T (=DSM 44701T), isolated from a smear-ripened cheese.</title>
        <authorList>
            <consortium name="US DOE Joint Genome Institute (JGI-PGF)"/>
            <person name="Walter F."/>
            <person name="Albersmeier A."/>
            <person name="Kalinowski J."/>
            <person name="Ruckert C."/>
        </authorList>
    </citation>
    <scope>NUCLEOTIDE SEQUENCE [LARGE SCALE GENOMIC DNA]</scope>
    <source>
        <strain evidence="3 4">KCTC 12866</strain>
    </source>
</reference>
<dbReference type="Pfam" id="PF04326">
    <property type="entry name" value="SLFN_AlbA_2"/>
    <property type="match status" value="1"/>
</dbReference>
<dbReference type="PANTHER" id="PTHR30595">
    <property type="entry name" value="GLPR-RELATED TRANSCRIPTIONAL REPRESSOR"/>
    <property type="match status" value="1"/>
</dbReference>
<evidence type="ECO:0008006" key="5">
    <source>
        <dbReference type="Google" id="ProtNLM"/>
    </source>
</evidence>
<sequence length="563" mass="64128">MTAEELTIKLKAGEGTRIEFKEAQGGVPSSLYESVVSFSNTDGGTIVLGAEDTGQVVGIDETLLQNYQASIITSLSSPESISPTLLLSPLVVDHPKGKVIVLQVPASSQLHTYKKKVYWREADADLDITSNQQKVGDIYLRKRQFFSEAQIYPYLTFSDLDAGLFDKARTLIRGFASTHPWVTASDEQILKESSLYKKDFSTGEEGLTLAAALVFGTDITIQNLLPAYKVEAMVRRINLDRYDDRITLRTNLIDTYIELMDFIKKHLNEQFYIENGQRRDLRELLFREVIGNLVVHREYSHGRSSELVIYPDKVLTTNPNRPLFHGPIEPMNFSPYPKNPNIRKFFTAFGWTDEIGSGVRNVHKYLAVYVPGATPMFYENEVFRTEVPLAVATLQPFAEQLIHWLQLPDEAVDHVATGLAQVQLNSHWKSYSWDELASHLVPGWHQIGTRLVPLKWPKKQVSDPERIKLVPGWSQNGTKLLEKRVWYLIAILTLTATPARLEQIMHWIGYSNRARFRETYLEPLQQTNLVEKTNPENPSDPEQRYRLTQKGALFLAAQTEFTQ</sequence>
<proteinExistence type="predicted"/>
<dbReference type="InterPro" id="IPR038475">
    <property type="entry name" value="RecG_C_sf"/>
</dbReference>
<accession>A0A8J3D7E3</accession>
<feature type="domain" description="Schlafen AlbA-2" evidence="1">
    <location>
        <begin position="14"/>
        <end position="123"/>
    </location>
</feature>
<gene>
    <name evidence="3" type="ORF">GCM10007390_43710</name>
</gene>
<dbReference type="AlphaFoldDB" id="A0A8J3D7E3"/>
<dbReference type="PANTHER" id="PTHR30595:SF6">
    <property type="entry name" value="SCHLAFEN ALBA-2 DOMAIN-CONTAINING PROTEIN"/>
    <property type="match status" value="1"/>
</dbReference>
<evidence type="ECO:0000259" key="1">
    <source>
        <dbReference type="Pfam" id="PF04326"/>
    </source>
</evidence>
<dbReference type="Proteomes" id="UP000598271">
    <property type="component" value="Unassembled WGS sequence"/>
</dbReference>
<organism evidence="3 4">
    <name type="scientific">Persicitalea jodogahamensis</name>
    <dbReference type="NCBI Taxonomy" id="402147"/>
    <lineage>
        <taxon>Bacteria</taxon>
        <taxon>Pseudomonadati</taxon>
        <taxon>Bacteroidota</taxon>
        <taxon>Cytophagia</taxon>
        <taxon>Cytophagales</taxon>
        <taxon>Spirosomataceae</taxon>
        <taxon>Persicitalea</taxon>
    </lineage>
</organism>
<feature type="domain" description="Filamentation induced by cAMP protein Fic-like C-terminal" evidence="2">
    <location>
        <begin position="495"/>
        <end position="548"/>
    </location>
</feature>
<comment type="caution">
    <text evidence="3">The sequence shown here is derived from an EMBL/GenBank/DDBJ whole genome shotgun (WGS) entry which is preliminary data.</text>
</comment>
<dbReference type="EMBL" id="BMXF01000005">
    <property type="protein sequence ID" value="GHB83820.1"/>
    <property type="molecule type" value="Genomic_DNA"/>
</dbReference>
<evidence type="ECO:0000313" key="3">
    <source>
        <dbReference type="EMBL" id="GHB83820.1"/>
    </source>
</evidence>
<protein>
    <recommendedName>
        <fullName evidence="5">AAA family ATPase</fullName>
    </recommendedName>
</protein>
<dbReference type="Gene3D" id="3.30.565.60">
    <property type="match status" value="1"/>
</dbReference>
<dbReference type="InterPro" id="IPR049514">
    <property type="entry name" value="Fic-like_C"/>
</dbReference>